<proteinExistence type="predicted"/>
<feature type="region of interest" description="Disordered" evidence="2">
    <location>
        <begin position="1"/>
        <end position="37"/>
    </location>
</feature>
<dbReference type="AlphaFoldDB" id="A0A914YH30"/>
<feature type="coiled-coil region" evidence="1">
    <location>
        <begin position="51"/>
        <end position="106"/>
    </location>
</feature>
<keyword evidence="1" id="KW-0175">Coiled coil</keyword>
<protein>
    <submittedName>
        <fullName evidence="4">Uncharacterized protein</fullName>
    </submittedName>
</protein>
<evidence type="ECO:0000313" key="3">
    <source>
        <dbReference type="Proteomes" id="UP000887577"/>
    </source>
</evidence>
<evidence type="ECO:0000256" key="2">
    <source>
        <dbReference type="SAM" id="MobiDB-lite"/>
    </source>
</evidence>
<organism evidence="3 4">
    <name type="scientific">Panagrolaimus superbus</name>
    <dbReference type="NCBI Taxonomy" id="310955"/>
    <lineage>
        <taxon>Eukaryota</taxon>
        <taxon>Metazoa</taxon>
        <taxon>Ecdysozoa</taxon>
        <taxon>Nematoda</taxon>
        <taxon>Chromadorea</taxon>
        <taxon>Rhabditida</taxon>
        <taxon>Tylenchina</taxon>
        <taxon>Panagrolaimomorpha</taxon>
        <taxon>Panagrolaimoidea</taxon>
        <taxon>Panagrolaimidae</taxon>
        <taxon>Panagrolaimus</taxon>
    </lineage>
</organism>
<accession>A0A914YH30</accession>
<reference evidence="4" key="1">
    <citation type="submission" date="2022-11" db="UniProtKB">
        <authorList>
            <consortium name="WormBaseParasite"/>
        </authorList>
    </citation>
    <scope>IDENTIFICATION</scope>
</reference>
<evidence type="ECO:0000256" key="1">
    <source>
        <dbReference type="SAM" id="Coils"/>
    </source>
</evidence>
<keyword evidence="3" id="KW-1185">Reference proteome</keyword>
<evidence type="ECO:0000313" key="4">
    <source>
        <dbReference type="WBParaSite" id="PSU_v2.g19621.t1"/>
    </source>
</evidence>
<name>A0A914YH30_9BILA</name>
<dbReference type="WBParaSite" id="PSU_v2.g19621.t1">
    <property type="protein sequence ID" value="PSU_v2.g19621.t1"/>
    <property type="gene ID" value="PSU_v2.g19621"/>
</dbReference>
<feature type="compositionally biased region" description="Polar residues" evidence="2">
    <location>
        <begin position="20"/>
        <end position="37"/>
    </location>
</feature>
<dbReference type="Proteomes" id="UP000887577">
    <property type="component" value="Unplaced"/>
</dbReference>
<sequence length="111" mass="12840">MKRRQTFDDDEMLDEKHQRQSSLNGSPVRNENIGPTKTVVTDINPNIYADYIKLNENYSDLECKYSEAMSRLAEFEQAKYEDEEAVNAVTEELDKTNKKADEVEAEMANKL</sequence>